<dbReference type="AlphaFoldDB" id="A0A2T7NXL3"/>
<sequence>MGLGRRHRFPLAPPTSSRVLSHRPSSAGAAGAGAAGAVISTFVLLIDACACVEITRKKKKTISSLDKTAWPLAPPRPRTPAGLLSLRRSALGPTPTSTTDLVTFTPPPQPPFCPSAPARSQINACLQHISTVPNQDL</sequence>
<accession>A0A2T7NXL3</accession>
<keyword evidence="2" id="KW-1133">Transmembrane helix</keyword>
<keyword evidence="4" id="KW-1185">Reference proteome</keyword>
<protein>
    <submittedName>
        <fullName evidence="3">Uncharacterized protein</fullName>
    </submittedName>
</protein>
<dbReference type="Proteomes" id="UP000245119">
    <property type="component" value="Linkage Group LG8"/>
</dbReference>
<evidence type="ECO:0000256" key="2">
    <source>
        <dbReference type="SAM" id="Phobius"/>
    </source>
</evidence>
<gene>
    <name evidence="3" type="ORF">C0Q70_13573</name>
</gene>
<comment type="caution">
    <text evidence="3">The sequence shown here is derived from an EMBL/GenBank/DDBJ whole genome shotgun (WGS) entry which is preliminary data.</text>
</comment>
<proteinExistence type="predicted"/>
<keyword evidence="2" id="KW-0812">Transmembrane</keyword>
<feature type="transmembrane region" description="Helical" evidence="2">
    <location>
        <begin position="27"/>
        <end position="50"/>
    </location>
</feature>
<evidence type="ECO:0000313" key="3">
    <source>
        <dbReference type="EMBL" id="PVD25909.1"/>
    </source>
</evidence>
<evidence type="ECO:0000313" key="4">
    <source>
        <dbReference type="Proteomes" id="UP000245119"/>
    </source>
</evidence>
<feature type="region of interest" description="Disordered" evidence="1">
    <location>
        <begin position="88"/>
        <end position="112"/>
    </location>
</feature>
<name>A0A2T7NXL3_POMCA</name>
<reference evidence="3 4" key="1">
    <citation type="submission" date="2018-04" db="EMBL/GenBank/DDBJ databases">
        <title>The genome of golden apple snail Pomacea canaliculata provides insight into stress tolerance and invasive adaptation.</title>
        <authorList>
            <person name="Liu C."/>
            <person name="Liu B."/>
            <person name="Ren Y."/>
            <person name="Zhang Y."/>
            <person name="Wang H."/>
            <person name="Li S."/>
            <person name="Jiang F."/>
            <person name="Yin L."/>
            <person name="Zhang G."/>
            <person name="Qian W."/>
            <person name="Fan W."/>
        </authorList>
    </citation>
    <scope>NUCLEOTIDE SEQUENCE [LARGE SCALE GENOMIC DNA]</scope>
    <source>
        <strain evidence="3">SZHN2017</strain>
        <tissue evidence="3">Muscle</tissue>
    </source>
</reference>
<keyword evidence="2" id="KW-0472">Membrane</keyword>
<organism evidence="3 4">
    <name type="scientific">Pomacea canaliculata</name>
    <name type="common">Golden apple snail</name>
    <dbReference type="NCBI Taxonomy" id="400727"/>
    <lineage>
        <taxon>Eukaryota</taxon>
        <taxon>Metazoa</taxon>
        <taxon>Spiralia</taxon>
        <taxon>Lophotrochozoa</taxon>
        <taxon>Mollusca</taxon>
        <taxon>Gastropoda</taxon>
        <taxon>Caenogastropoda</taxon>
        <taxon>Architaenioglossa</taxon>
        <taxon>Ampullarioidea</taxon>
        <taxon>Ampullariidae</taxon>
        <taxon>Pomacea</taxon>
    </lineage>
</organism>
<evidence type="ECO:0000256" key="1">
    <source>
        <dbReference type="SAM" id="MobiDB-lite"/>
    </source>
</evidence>
<feature type="region of interest" description="Disordered" evidence="1">
    <location>
        <begin position="1"/>
        <end position="27"/>
    </location>
</feature>
<dbReference type="EMBL" id="PZQS01000008">
    <property type="protein sequence ID" value="PVD25909.1"/>
    <property type="molecule type" value="Genomic_DNA"/>
</dbReference>